<evidence type="ECO:0000256" key="1">
    <source>
        <dbReference type="SAM" id="MobiDB-lite"/>
    </source>
</evidence>
<evidence type="ECO:0000313" key="2">
    <source>
        <dbReference type="EMBL" id="KAJ1136162.1"/>
    </source>
</evidence>
<feature type="compositionally biased region" description="Basic residues" evidence="1">
    <location>
        <begin position="28"/>
        <end position="37"/>
    </location>
</feature>
<accession>A0AAV7Q991</accession>
<protein>
    <submittedName>
        <fullName evidence="2">Uncharacterized protein</fullName>
    </submittedName>
</protein>
<evidence type="ECO:0000313" key="3">
    <source>
        <dbReference type="Proteomes" id="UP001066276"/>
    </source>
</evidence>
<feature type="compositionally biased region" description="Low complexity" evidence="1">
    <location>
        <begin position="1"/>
        <end position="15"/>
    </location>
</feature>
<keyword evidence="3" id="KW-1185">Reference proteome</keyword>
<feature type="region of interest" description="Disordered" evidence="1">
    <location>
        <begin position="1"/>
        <end position="49"/>
    </location>
</feature>
<name>A0AAV7Q991_PLEWA</name>
<proteinExistence type="predicted"/>
<dbReference type="EMBL" id="JANPWB010000010">
    <property type="protein sequence ID" value="KAJ1136162.1"/>
    <property type="molecule type" value="Genomic_DNA"/>
</dbReference>
<gene>
    <name evidence="2" type="ORF">NDU88_002580</name>
</gene>
<dbReference type="Proteomes" id="UP001066276">
    <property type="component" value="Chromosome 6"/>
</dbReference>
<comment type="caution">
    <text evidence="2">The sequence shown here is derived from an EMBL/GenBank/DDBJ whole genome shotgun (WGS) entry which is preliminary data.</text>
</comment>
<reference evidence="2" key="1">
    <citation type="journal article" date="2022" name="bioRxiv">
        <title>Sequencing and chromosome-scale assembly of the giantPleurodeles waltlgenome.</title>
        <authorList>
            <person name="Brown T."/>
            <person name="Elewa A."/>
            <person name="Iarovenko S."/>
            <person name="Subramanian E."/>
            <person name="Araus A.J."/>
            <person name="Petzold A."/>
            <person name="Susuki M."/>
            <person name="Suzuki K.-i.T."/>
            <person name="Hayashi T."/>
            <person name="Toyoda A."/>
            <person name="Oliveira C."/>
            <person name="Osipova E."/>
            <person name="Leigh N.D."/>
            <person name="Simon A."/>
            <person name="Yun M.H."/>
        </authorList>
    </citation>
    <scope>NUCLEOTIDE SEQUENCE</scope>
    <source>
        <strain evidence="2">20211129_DDA</strain>
        <tissue evidence="2">Liver</tissue>
    </source>
</reference>
<organism evidence="2 3">
    <name type="scientific">Pleurodeles waltl</name>
    <name type="common">Iberian ribbed newt</name>
    <dbReference type="NCBI Taxonomy" id="8319"/>
    <lineage>
        <taxon>Eukaryota</taxon>
        <taxon>Metazoa</taxon>
        <taxon>Chordata</taxon>
        <taxon>Craniata</taxon>
        <taxon>Vertebrata</taxon>
        <taxon>Euteleostomi</taxon>
        <taxon>Amphibia</taxon>
        <taxon>Batrachia</taxon>
        <taxon>Caudata</taxon>
        <taxon>Salamandroidea</taxon>
        <taxon>Salamandridae</taxon>
        <taxon>Pleurodelinae</taxon>
        <taxon>Pleurodeles</taxon>
    </lineage>
</organism>
<sequence length="136" mass="15763">MVSRSEVSHSSASHTSDSDQAEAEPKHPTKRKRKRCHTMSESTPEKNLLFDQEDIIHPRSTEWVPCMEVAHCMQEWLRKSFDKDVRSTLRSECPHKVVDTLEMDPRVAMLLEKVTKDLKKGLDRAWRGCQDKSQDS</sequence>
<dbReference type="AlphaFoldDB" id="A0AAV7Q991"/>